<accession>A0ACA9LFH2</accession>
<dbReference type="EMBL" id="CAJVPT010006123">
    <property type="protein sequence ID" value="CAG8527768.1"/>
    <property type="molecule type" value="Genomic_DNA"/>
</dbReference>
<organism evidence="1 2">
    <name type="scientific">Acaulospora colombiana</name>
    <dbReference type="NCBI Taxonomy" id="27376"/>
    <lineage>
        <taxon>Eukaryota</taxon>
        <taxon>Fungi</taxon>
        <taxon>Fungi incertae sedis</taxon>
        <taxon>Mucoromycota</taxon>
        <taxon>Glomeromycotina</taxon>
        <taxon>Glomeromycetes</taxon>
        <taxon>Diversisporales</taxon>
        <taxon>Acaulosporaceae</taxon>
        <taxon>Acaulospora</taxon>
    </lineage>
</organism>
<proteinExistence type="predicted"/>
<keyword evidence="2" id="KW-1185">Reference proteome</keyword>
<protein>
    <submittedName>
        <fullName evidence="1">13906_t:CDS:1</fullName>
    </submittedName>
</protein>
<comment type="caution">
    <text evidence="1">The sequence shown here is derived from an EMBL/GenBank/DDBJ whole genome shotgun (WGS) entry which is preliminary data.</text>
</comment>
<reference evidence="1" key="1">
    <citation type="submission" date="2021-06" db="EMBL/GenBank/DDBJ databases">
        <authorList>
            <person name="Kallberg Y."/>
            <person name="Tangrot J."/>
            <person name="Rosling A."/>
        </authorList>
    </citation>
    <scope>NUCLEOTIDE SEQUENCE</scope>
    <source>
        <strain evidence="1">CL356</strain>
    </source>
</reference>
<sequence>MEHEDEMTRPDVKNIATNSIPKARSPAESNEEQSRIDLNEEQSNAEVKEQPENINMEQPRIFSFLILAAKHEDLANSANTTETTESINSDDSEIQIGSTKKIIKKVASKKRTNLKNRPRSDKPIKFDDPGDEPCTYEKYLKMHLPRIRKDHNQLTEKEALGVVKQLWNIS</sequence>
<evidence type="ECO:0000313" key="1">
    <source>
        <dbReference type="EMBL" id="CAG8527768.1"/>
    </source>
</evidence>
<dbReference type="Proteomes" id="UP000789525">
    <property type="component" value="Unassembled WGS sequence"/>
</dbReference>
<gene>
    <name evidence="1" type="ORF">ACOLOM_LOCUS3942</name>
</gene>
<evidence type="ECO:0000313" key="2">
    <source>
        <dbReference type="Proteomes" id="UP000789525"/>
    </source>
</evidence>
<name>A0ACA9LFH2_9GLOM</name>